<dbReference type="EMBL" id="MU128930">
    <property type="protein sequence ID" value="KAF9517604.1"/>
    <property type="molecule type" value="Genomic_DNA"/>
</dbReference>
<evidence type="ECO:0000313" key="3">
    <source>
        <dbReference type="Proteomes" id="UP000886523"/>
    </source>
</evidence>
<evidence type="ECO:0000313" key="2">
    <source>
        <dbReference type="EMBL" id="KAF9517604.1"/>
    </source>
</evidence>
<dbReference type="AlphaFoldDB" id="A0A9P6B503"/>
<comment type="caution">
    <text evidence="2">The sequence shown here is derived from an EMBL/GenBank/DDBJ whole genome shotgun (WGS) entry which is preliminary data.</text>
</comment>
<gene>
    <name evidence="2" type="ORF">BS47DRAFT_1359405</name>
</gene>
<protein>
    <submittedName>
        <fullName evidence="2">Uncharacterized protein</fullName>
    </submittedName>
</protein>
<accession>A0A9P6B503</accession>
<feature type="region of interest" description="Disordered" evidence="1">
    <location>
        <begin position="110"/>
        <end position="141"/>
    </location>
</feature>
<organism evidence="2 3">
    <name type="scientific">Hydnum rufescens UP504</name>
    <dbReference type="NCBI Taxonomy" id="1448309"/>
    <lineage>
        <taxon>Eukaryota</taxon>
        <taxon>Fungi</taxon>
        <taxon>Dikarya</taxon>
        <taxon>Basidiomycota</taxon>
        <taxon>Agaricomycotina</taxon>
        <taxon>Agaricomycetes</taxon>
        <taxon>Cantharellales</taxon>
        <taxon>Hydnaceae</taxon>
        <taxon>Hydnum</taxon>
    </lineage>
</organism>
<dbReference type="Proteomes" id="UP000886523">
    <property type="component" value="Unassembled WGS sequence"/>
</dbReference>
<evidence type="ECO:0000256" key="1">
    <source>
        <dbReference type="SAM" id="MobiDB-lite"/>
    </source>
</evidence>
<reference evidence="2" key="1">
    <citation type="journal article" date="2020" name="Nat. Commun.">
        <title>Large-scale genome sequencing of mycorrhizal fungi provides insights into the early evolution of symbiotic traits.</title>
        <authorList>
            <person name="Miyauchi S."/>
            <person name="Kiss E."/>
            <person name="Kuo A."/>
            <person name="Drula E."/>
            <person name="Kohler A."/>
            <person name="Sanchez-Garcia M."/>
            <person name="Morin E."/>
            <person name="Andreopoulos B."/>
            <person name="Barry K.W."/>
            <person name="Bonito G."/>
            <person name="Buee M."/>
            <person name="Carver A."/>
            <person name="Chen C."/>
            <person name="Cichocki N."/>
            <person name="Clum A."/>
            <person name="Culley D."/>
            <person name="Crous P.W."/>
            <person name="Fauchery L."/>
            <person name="Girlanda M."/>
            <person name="Hayes R.D."/>
            <person name="Keri Z."/>
            <person name="LaButti K."/>
            <person name="Lipzen A."/>
            <person name="Lombard V."/>
            <person name="Magnuson J."/>
            <person name="Maillard F."/>
            <person name="Murat C."/>
            <person name="Nolan M."/>
            <person name="Ohm R.A."/>
            <person name="Pangilinan J."/>
            <person name="Pereira M.F."/>
            <person name="Perotto S."/>
            <person name="Peter M."/>
            <person name="Pfister S."/>
            <person name="Riley R."/>
            <person name="Sitrit Y."/>
            <person name="Stielow J.B."/>
            <person name="Szollosi G."/>
            <person name="Zifcakova L."/>
            <person name="Stursova M."/>
            <person name="Spatafora J.W."/>
            <person name="Tedersoo L."/>
            <person name="Vaario L.M."/>
            <person name="Yamada A."/>
            <person name="Yan M."/>
            <person name="Wang P."/>
            <person name="Xu J."/>
            <person name="Bruns T."/>
            <person name="Baldrian P."/>
            <person name="Vilgalys R."/>
            <person name="Dunand C."/>
            <person name="Henrissat B."/>
            <person name="Grigoriev I.V."/>
            <person name="Hibbett D."/>
            <person name="Nagy L.G."/>
            <person name="Martin F.M."/>
        </authorList>
    </citation>
    <scope>NUCLEOTIDE SEQUENCE</scope>
    <source>
        <strain evidence="2">UP504</strain>
    </source>
</reference>
<keyword evidence="3" id="KW-1185">Reference proteome</keyword>
<sequence length="247" mass="27798">MVQFQGSESPGRLIMESPGGNKAISEKVEREDPLIHAYIYCPNIVDTPRKGTRRQDREMILLSFQFPPSGNKAIELANYSNGKSVVVPVLLRAGLARGIAGTGVASREMRWDRERGGRKDQYRLSGDQNRARSDKKGQRIKKRRFPPAKLGWLLLLLREGTIIRIKAIMRARTVDGLKAPQATPAQCNISLKGRKRMNCFHSWEEPGPPLPLLDRSRMGMRLLDINIAGNDGNRMAVQRSIQDESKE</sequence>
<feature type="compositionally biased region" description="Basic and acidic residues" evidence="1">
    <location>
        <begin position="110"/>
        <end position="122"/>
    </location>
</feature>
<feature type="region of interest" description="Disordered" evidence="1">
    <location>
        <begin position="1"/>
        <end position="20"/>
    </location>
</feature>
<proteinExistence type="predicted"/>
<name>A0A9P6B503_9AGAM</name>